<gene>
    <name evidence="2" type="ORF">RGF97_01965</name>
</gene>
<dbReference type="Pfam" id="PF00196">
    <property type="entry name" value="GerE"/>
    <property type="match status" value="1"/>
</dbReference>
<protein>
    <submittedName>
        <fullName evidence="2">Helix-turn-helix transcriptional regulator</fullName>
    </submittedName>
</protein>
<dbReference type="Gene3D" id="1.10.10.10">
    <property type="entry name" value="Winged helix-like DNA-binding domain superfamily/Winged helix DNA-binding domain"/>
    <property type="match status" value="1"/>
</dbReference>
<evidence type="ECO:0000313" key="3">
    <source>
        <dbReference type="Proteomes" id="UP001250858"/>
    </source>
</evidence>
<name>A0ABY9RSF0_9ACTN</name>
<dbReference type="PRINTS" id="PR00038">
    <property type="entry name" value="HTHLUXR"/>
</dbReference>
<dbReference type="RefSeq" id="WP_309547734.1">
    <property type="nucleotide sequence ID" value="NZ_CP133762.1"/>
</dbReference>
<dbReference type="InterPro" id="IPR016032">
    <property type="entry name" value="Sig_transdc_resp-reg_C-effctor"/>
</dbReference>
<evidence type="ECO:0000259" key="1">
    <source>
        <dbReference type="PROSITE" id="PS50043"/>
    </source>
</evidence>
<keyword evidence="3" id="KW-1185">Reference proteome</keyword>
<reference evidence="2 3" key="1">
    <citation type="submission" date="2023-09" db="EMBL/GenBank/DDBJ databases">
        <title>Complete genome of Streptomyces roseicoloratus T14.</title>
        <authorList>
            <person name="Bashizi T."/>
            <person name="Kim M.-J."/>
            <person name="Lee G."/>
            <person name="Tagele S.B."/>
            <person name="Shin J.-H."/>
        </authorList>
    </citation>
    <scope>NUCLEOTIDE SEQUENCE [LARGE SCALE GENOMIC DNA]</scope>
    <source>
        <strain evidence="2 3">T14</strain>
    </source>
</reference>
<dbReference type="SMART" id="SM00421">
    <property type="entry name" value="HTH_LUXR"/>
    <property type="match status" value="1"/>
</dbReference>
<evidence type="ECO:0000313" key="2">
    <source>
        <dbReference type="EMBL" id="WMX43875.1"/>
    </source>
</evidence>
<proteinExistence type="predicted"/>
<sequence length="445" mass="46615">MELSAALVEASRLAPERLRTAASAARRALAAALAAGLPELAGQALLALGHLTQDTDAGTAAQHFARAGTLASGPAGTPLRIAADGGLARLVMCRDGAAAAVEEVRREALRAGLGPQAHESGFALALDRVRRGDSAAARELIRDGEADAARRGLGRSVALWRLAEAVRAAHRGEREELREALERFEPVAGAAPGLRAMEFGLARGFCSLLEEDREAAEREFAQALACHAENPATGDFGRYGVALLCGVLAGRAGRPHHDRATAAGAGGARWNRSFAGLADAVLLGREGRPERATAAAAAALRAAAPYPLARHLGLRLVARAAYEDGWGAPAEWAREAEEHFHGAGLPAVAGACRALLRSMGAPVRQRRSGTELVPPGLRRCGITVREFEVARLLAERFGNRDIAGRLHISPRTVEKHVSSLLQKTGHPNRAAFASAARELVTGGAR</sequence>
<accession>A0ABY9RSF0</accession>
<feature type="domain" description="HTH luxR-type" evidence="1">
    <location>
        <begin position="382"/>
        <end position="440"/>
    </location>
</feature>
<dbReference type="EMBL" id="CP133762">
    <property type="protein sequence ID" value="WMX43875.1"/>
    <property type="molecule type" value="Genomic_DNA"/>
</dbReference>
<dbReference type="CDD" id="cd06170">
    <property type="entry name" value="LuxR_C_like"/>
    <property type="match status" value="1"/>
</dbReference>
<dbReference type="SUPFAM" id="SSF46894">
    <property type="entry name" value="C-terminal effector domain of the bipartite response regulators"/>
    <property type="match status" value="1"/>
</dbReference>
<dbReference type="InterPro" id="IPR000792">
    <property type="entry name" value="Tscrpt_reg_LuxR_C"/>
</dbReference>
<dbReference type="PROSITE" id="PS50043">
    <property type="entry name" value="HTH_LUXR_2"/>
    <property type="match status" value="1"/>
</dbReference>
<organism evidence="2 3">
    <name type="scientific">Streptomyces roseicoloratus</name>
    <dbReference type="NCBI Taxonomy" id="2508722"/>
    <lineage>
        <taxon>Bacteria</taxon>
        <taxon>Bacillati</taxon>
        <taxon>Actinomycetota</taxon>
        <taxon>Actinomycetes</taxon>
        <taxon>Kitasatosporales</taxon>
        <taxon>Streptomycetaceae</taxon>
        <taxon>Streptomyces</taxon>
    </lineage>
</organism>
<dbReference type="Proteomes" id="UP001250858">
    <property type="component" value="Chromosome"/>
</dbReference>
<dbReference type="InterPro" id="IPR036388">
    <property type="entry name" value="WH-like_DNA-bd_sf"/>
</dbReference>